<dbReference type="GO" id="GO:0003723">
    <property type="term" value="F:RNA binding"/>
    <property type="evidence" value="ECO:0007669"/>
    <property type="project" value="TreeGrafter"/>
</dbReference>
<dbReference type="GO" id="GO:0000462">
    <property type="term" value="P:maturation of SSU-rRNA from tricistronic rRNA transcript (SSU-rRNA, 5.8S rRNA, LSU-rRNA)"/>
    <property type="evidence" value="ECO:0007669"/>
    <property type="project" value="InterPro"/>
</dbReference>
<dbReference type="PANTHER" id="PTHR44163:SF1">
    <property type="entry name" value="U3 SMALL NUCLEOLAR RNA-ASSOCIATED PROTEIN 4 HOMOLOG"/>
    <property type="match status" value="1"/>
</dbReference>
<dbReference type="GO" id="GO:0030686">
    <property type="term" value="C:90S preribosome"/>
    <property type="evidence" value="ECO:0007669"/>
    <property type="project" value="InterPro"/>
</dbReference>
<dbReference type="SMART" id="SM00320">
    <property type="entry name" value="WD40"/>
    <property type="match status" value="8"/>
</dbReference>
<dbReference type="KEGG" id="beq:BEWA_020520"/>
<dbReference type="GO" id="GO:0032040">
    <property type="term" value="C:small-subunit processome"/>
    <property type="evidence" value="ECO:0007669"/>
    <property type="project" value="TreeGrafter"/>
</dbReference>
<evidence type="ECO:0000313" key="1">
    <source>
        <dbReference type="EMBL" id="AFZ79205.1"/>
    </source>
</evidence>
<dbReference type="VEuPathDB" id="PiroplasmaDB:BEWA_020520"/>
<dbReference type="InterPro" id="IPR036322">
    <property type="entry name" value="WD40_repeat_dom_sf"/>
</dbReference>
<reference evidence="1 2" key="1">
    <citation type="journal article" date="2012" name="BMC Genomics">
        <title>Comparative genomic analysis and phylogenetic position of Theileria equi.</title>
        <authorList>
            <person name="Kappmeyer L.S."/>
            <person name="Thiagarajan M."/>
            <person name="Herndon D.R."/>
            <person name="Ramsay J.D."/>
            <person name="Caler E."/>
            <person name="Djikeng A."/>
            <person name="Gillespie J.J."/>
            <person name="Lau A.O."/>
            <person name="Roalson E.H."/>
            <person name="Silva J.C."/>
            <person name="Silva M.G."/>
            <person name="Suarez C.E."/>
            <person name="Ueti M.W."/>
            <person name="Nene V.M."/>
            <person name="Mealey R.H."/>
            <person name="Knowles D.P."/>
            <person name="Brayton K.A."/>
        </authorList>
    </citation>
    <scope>NUCLEOTIDE SEQUENCE [LARGE SCALE GENOMIC DNA]</scope>
    <source>
        <strain evidence="1 2">WA</strain>
    </source>
</reference>
<dbReference type="Proteomes" id="UP000031512">
    <property type="component" value="Chromosome 1"/>
</dbReference>
<gene>
    <name evidence="1" type="ORF">BEWA_020520</name>
</gene>
<dbReference type="InterPro" id="IPR015943">
    <property type="entry name" value="WD40/YVTN_repeat-like_dom_sf"/>
</dbReference>
<proteinExistence type="predicted"/>
<name>L0AUH2_THEEQ</name>
<dbReference type="Gene3D" id="2.130.10.10">
    <property type="entry name" value="YVTN repeat-like/Quinoprotein amine dehydrogenase"/>
    <property type="match status" value="3"/>
</dbReference>
<sequence length="798" mass="89784">MSNKLSLVNIFESDSTCIDSVSFSPCGQFVSASHTSSISIYHVSSRIHLTTLHDSDKNGSFRSLIWIPKDKDKAATRLADYRLITIGLHAIVSDWDLETLQQTDSSSSYGGAIFSASLSYCKTYILIACDDGSVRMISLWDKADLPNRKSQLQFEKVYVRHTKSILSVCTLPDGSFFCGTSDSLIFMCDNNRDEPICKIKVSSKKKSLKRKRSKLADDMDEGEDDKVEEIVNSQIWALVYLFKHNLLVSGDSLGNVMLWDIESCTMTTMFNQHDSDVLALAVANDSDTFFSAGIDSKITIYSFNKKNYHNCSTGWNVNGVRYLHRGDIRCLAINPFDDSIASAGTDGLISISKGIKFLNYRHSKSKFILLNVPSWIDSGISMDHSKSLVLCKYHYHCDMWFIPNDSLKDAKLDDRSAHDVPLDGSHSFNEVAKNKPYKVATIKLNEDGGKIKAAALSPDGNLMVVANNKGFRIFYIDTRDLKISQIKVDHTEIKVSAITFISNSELVISHYSAEDRKFVISLYNVSDGNLNLFKPTSSINKHVIKFSTYGTSELIKGIACYTIDGSVYVVDLEGDYFSELPEFDNGWKITCITVSPDEKYLVAFCNAFRYYFYDLMEKKVIPYDNNFIHRISHKVTNNNAMIYNAVWLNLPVFDKIIVHTTNSILSIKLEHAPFLKSSGGSVSNAANGLSKTQSSNVVRRMNKVYIGPRRLYNAPSIEHCLYKPPSLQKRDDNCTSDAVGINTILHPMKTSMSIYTCIIKTKFIIHMDLLVNKNDINIIAFHVAPHENSIFHRKKYGM</sequence>
<keyword evidence="2" id="KW-1185">Reference proteome</keyword>
<dbReference type="InterPro" id="IPR001680">
    <property type="entry name" value="WD40_rpt"/>
</dbReference>
<dbReference type="eggNOG" id="KOG2048">
    <property type="taxonomic scope" value="Eukaryota"/>
</dbReference>
<dbReference type="SUPFAM" id="SSF101908">
    <property type="entry name" value="Putative isomerase YbhE"/>
    <property type="match status" value="1"/>
</dbReference>
<dbReference type="AlphaFoldDB" id="L0AUH2"/>
<dbReference type="Pfam" id="PF00400">
    <property type="entry name" value="WD40"/>
    <property type="match status" value="3"/>
</dbReference>
<dbReference type="STRING" id="1537102.L0AUH2"/>
<organism evidence="1 2">
    <name type="scientific">Theileria equi strain WA</name>
    <dbReference type="NCBI Taxonomy" id="1537102"/>
    <lineage>
        <taxon>Eukaryota</taxon>
        <taxon>Sar</taxon>
        <taxon>Alveolata</taxon>
        <taxon>Apicomplexa</taxon>
        <taxon>Aconoidasida</taxon>
        <taxon>Piroplasmida</taxon>
        <taxon>Theileriidae</taxon>
        <taxon>Theileria</taxon>
    </lineage>
</organism>
<dbReference type="InterPro" id="IPR046351">
    <property type="entry name" value="UTP4"/>
</dbReference>
<evidence type="ECO:0000313" key="2">
    <source>
        <dbReference type="Proteomes" id="UP000031512"/>
    </source>
</evidence>
<dbReference type="GeneID" id="15803761"/>
<dbReference type="RefSeq" id="XP_004828871.1">
    <property type="nucleotide sequence ID" value="XM_004828814.1"/>
</dbReference>
<protein>
    <submittedName>
        <fullName evidence="1">Uncharacterized protein</fullName>
    </submittedName>
</protein>
<dbReference type="SUPFAM" id="SSF50978">
    <property type="entry name" value="WD40 repeat-like"/>
    <property type="match status" value="1"/>
</dbReference>
<dbReference type="PANTHER" id="PTHR44163">
    <property type="entry name" value="U3 SMALL NUCLEOLAR RNA-ASSOCIATED PROTEIN 4 HOMOLOG"/>
    <property type="match status" value="1"/>
</dbReference>
<dbReference type="GO" id="GO:0034455">
    <property type="term" value="C:t-UTP complex"/>
    <property type="evidence" value="ECO:0007669"/>
    <property type="project" value="TreeGrafter"/>
</dbReference>
<dbReference type="EMBL" id="CP001669">
    <property type="protein sequence ID" value="AFZ79205.1"/>
    <property type="molecule type" value="Genomic_DNA"/>
</dbReference>
<accession>L0AUH2</accession>
<dbReference type="OrthoDB" id="8883818at2759"/>